<keyword evidence="11" id="KW-0539">Nucleus</keyword>
<feature type="region of interest" description="Disordered" evidence="12">
    <location>
        <begin position="1"/>
        <end position="34"/>
    </location>
</feature>
<evidence type="ECO:0000256" key="11">
    <source>
        <dbReference type="ARBA" id="ARBA00023242"/>
    </source>
</evidence>
<organism evidence="13 14">
    <name type="scientific">Brassica napus</name>
    <name type="common">Rape</name>
    <dbReference type="NCBI Taxonomy" id="3708"/>
    <lineage>
        <taxon>Eukaryota</taxon>
        <taxon>Viridiplantae</taxon>
        <taxon>Streptophyta</taxon>
        <taxon>Embryophyta</taxon>
        <taxon>Tracheophyta</taxon>
        <taxon>Spermatophyta</taxon>
        <taxon>Magnoliopsida</taxon>
        <taxon>eudicotyledons</taxon>
        <taxon>Gunneridae</taxon>
        <taxon>Pentapetalae</taxon>
        <taxon>rosids</taxon>
        <taxon>malvids</taxon>
        <taxon>Brassicales</taxon>
        <taxon>Brassicaceae</taxon>
        <taxon>Brassiceae</taxon>
        <taxon>Brassica</taxon>
    </lineage>
</organism>
<evidence type="ECO:0000256" key="1">
    <source>
        <dbReference type="ARBA" id="ARBA00004123"/>
    </source>
</evidence>
<dbReference type="Pfam" id="PF15699">
    <property type="entry name" value="NPR1_interact"/>
    <property type="match status" value="1"/>
</dbReference>
<proteinExistence type="inferred from homology"/>
<dbReference type="SUPFAM" id="SSF52540">
    <property type="entry name" value="P-loop containing nucleoside triphosphate hydrolases"/>
    <property type="match status" value="1"/>
</dbReference>
<dbReference type="EMBL" id="JAGKQM010000009">
    <property type="protein sequence ID" value="KAH0913700.1"/>
    <property type="molecule type" value="Genomic_DNA"/>
</dbReference>
<keyword evidence="10" id="KW-0342">GTP-binding</keyword>
<keyword evidence="5" id="KW-0519">Myristate</keyword>
<evidence type="ECO:0000256" key="7">
    <source>
        <dbReference type="ARBA" id="ARBA00022892"/>
    </source>
</evidence>
<comment type="subcellular location">
    <subcellularLocation>
        <location evidence="2">Golgi apparatus</location>
    </subcellularLocation>
    <subcellularLocation>
        <location evidence="1">Nucleus</location>
    </subcellularLocation>
</comment>
<evidence type="ECO:0000256" key="8">
    <source>
        <dbReference type="ARBA" id="ARBA00022927"/>
    </source>
</evidence>
<keyword evidence="5" id="KW-0449">Lipoprotein</keyword>
<dbReference type="SMART" id="SM00177">
    <property type="entry name" value="ARF"/>
    <property type="match status" value="1"/>
</dbReference>
<evidence type="ECO:0000256" key="12">
    <source>
        <dbReference type="SAM" id="MobiDB-lite"/>
    </source>
</evidence>
<keyword evidence="14" id="KW-1185">Reference proteome</keyword>
<dbReference type="InterPro" id="IPR024156">
    <property type="entry name" value="Small_GTPase_ARF"/>
</dbReference>
<evidence type="ECO:0000256" key="10">
    <source>
        <dbReference type="ARBA" id="ARBA00023134"/>
    </source>
</evidence>
<dbReference type="PANTHER" id="PTHR11711">
    <property type="entry name" value="ADP RIBOSYLATION FACTOR-RELATED"/>
    <property type="match status" value="1"/>
</dbReference>
<evidence type="ECO:0000256" key="5">
    <source>
        <dbReference type="ARBA" id="ARBA00022707"/>
    </source>
</evidence>
<keyword evidence="8" id="KW-0813">Transport</keyword>
<evidence type="ECO:0008006" key="15">
    <source>
        <dbReference type="Google" id="ProtNLM"/>
    </source>
</evidence>
<evidence type="ECO:0000256" key="3">
    <source>
        <dbReference type="ARBA" id="ARBA00009937"/>
    </source>
</evidence>
<evidence type="ECO:0000256" key="4">
    <source>
        <dbReference type="ARBA" id="ARBA00010290"/>
    </source>
</evidence>
<accession>A0ABQ8C9E0</accession>
<dbReference type="InterPro" id="IPR031425">
    <property type="entry name" value="NPR1/NH1-interacting"/>
</dbReference>
<keyword evidence="7" id="KW-0931">ER-Golgi transport</keyword>
<keyword evidence="9" id="KW-0333">Golgi apparatus</keyword>
<evidence type="ECO:0000313" key="14">
    <source>
        <dbReference type="Proteomes" id="UP000824890"/>
    </source>
</evidence>
<dbReference type="InterPro" id="IPR027417">
    <property type="entry name" value="P-loop_NTPase"/>
</dbReference>
<dbReference type="Gene3D" id="3.40.50.300">
    <property type="entry name" value="P-loop containing nucleotide triphosphate hydrolases"/>
    <property type="match status" value="2"/>
</dbReference>
<reference evidence="13 14" key="1">
    <citation type="submission" date="2021-05" db="EMBL/GenBank/DDBJ databases">
        <title>Genome Assembly of Synthetic Allotetraploid Brassica napus Reveals Homoeologous Exchanges between Subgenomes.</title>
        <authorList>
            <person name="Davis J.T."/>
        </authorList>
    </citation>
    <scope>NUCLEOTIDE SEQUENCE [LARGE SCALE GENOMIC DNA]</scope>
    <source>
        <strain evidence="14">cv. Da-Ae</strain>
        <tissue evidence="13">Seedling</tissue>
    </source>
</reference>
<evidence type="ECO:0000256" key="6">
    <source>
        <dbReference type="ARBA" id="ARBA00022741"/>
    </source>
</evidence>
<sequence>MKNEKDQNVEIKEVNMIDKREREEEEEEEEEEERKIDTFFKLIKTYQEARKRRREEFTGNSGEARKKWNGGERSCVVVPAFLPEDFSECRMDLKPVMVVADRKEDDIKLKEEEDEEAKKEGQEEKGLDLNLALRDNKMGTTLGKPFAGIFQETEPRIVFFGLPGTGKSSILHKLKTGEVLSTNIPTVGLDMESFKYKNSSFCFVEMGGQYRYKGNVPDNVAVLVYANKHEVPGAMTAYEISNELDLASLRQKTWQRNWHVQSSCALSGDGLHEGLDWLLKNAERM</sequence>
<feature type="compositionally biased region" description="Basic and acidic residues" evidence="12">
    <location>
        <begin position="1"/>
        <end position="22"/>
    </location>
</feature>
<dbReference type="Pfam" id="PF00025">
    <property type="entry name" value="Arf"/>
    <property type="match status" value="2"/>
</dbReference>
<name>A0ABQ8C9E0_BRANA</name>
<comment type="similarity">
    <text evidence="4">Belongs to the small GTPase superfamily. Arf family.</text>
</comment>
<evidence type="ECO:0000256" key="2">
    <source>
        <dbReference type="ARBA" id="ARBA00004555"/>
    </source>
</evidence>
<feature type="compositionally biased region" description="Acidic residues" evidence="12">
    <location>
        <begin position="23"/>
        <end position="32"/>
    </location>
</feature>
<keyword evidence="6" id="KW-0547">Nucleotide-binding</keyword>
<comment type="similarity">
    <text evidence="3">Belongs to the NPR1-interactor family.</text>
</comment>
<comment type="caution">
    <text evidence="13">The sequence shown here is derived from an EMBL/GenBank/DDBJ whole genome shotgun (WGS) entry which is preliminary data.</text>
</comment>
<keyword evidence="8" id="KW-0653">Protein transport</keyword>
<dbReference type="Proteomes" id="UP000824890">
    <property type="component" value="Unassembled WGS sequence"/>
</dbReference>
<evidence type="ECO:0000256" key="9">
    <source>
        <dbReference type="ARBA" id="ARBA00023034"/>
    </source>
</evidence>
<evidence type="ECO:0000313" key="13">
    <source>
        <dbReference type="EMBL" id="KAH0913700.1"/>
    </source>
</evidence>
<protein>
    <recommendedName>
        <fullName evidence="15">G domain-containing protein</fullName>
    </recommendedName>
</protein>
<gene>
    <name evidence="13" type="ORF">HID58_037021</name>
</gene>
<dbReference type="InterPro" id="IPR006689">
    <property type="entry name" value="Small_GTPase_ARF/SAR"/>
</dbReference>